<organism evidence="1">
    <name type="scientific">marine sediment metagenome</name>
    <dbReference type="NCBI Taxonomy" id="412755"/>
    <lineage>
        <taxon>unclassified sequences</taxon>
        <taxon>metagenomes</taxon>
        <taxon>ecological metagenomes</taxon>
    </lineage>
</organism>
<gene>
    <name evidence="1" type="ORF">S01H1_62225</name>
</gene>
<protein>
    <submittedName>
        <fullName evidence="1">Uncharacterized protein</fullName>
    </submittedName>
</protein>
<feature type="non-terminal residue" evidence="1">
    <location>
        <position position="1"/>
    </location>
</feature>
<sequence length="33" mass="3279">LAPAGQEQSARSAEFADCLVLESIRSSVGAGGT</sequence>
<accession>X0XTZ1</accession>
<comment type="caution">
    <text evidence="1">The sequence shown here is derived from an EMBL/GenBank/DDBJ whole genome shotgun (WGS) entry which is preliminary data.</text>
</comment>
<name>X0XTZ1_9ZZZZ</name>
<dbReference type="EMBL" id="BARS01040856">
    <property type="protein sequence ID" value="GAG40088.1"/>
    <property type="molecule type" value="Genomic_DNA"/>
</dbReference>
<evidence type="ECO:0000313" key="1">
    <source>
        <dbReference type="EMBL" id="GAG40088.1"/>
    </source>
</evidence>
<proteinExistence type="predicted"/>
<reference evidence="1" key="1">
    <citation type="journal article" date="2014" name="Front. Microbiol.">
        <title>High frequency of phylogenetically diverse reductive dehalogenase-homologous genes in deep subseafloor sedimentary metagenomes.</title>
        <authorList>
            <person name="Kawai M."/>
            <person name="Futagami T."/>
            <person name="Toyoda A."/>
            <person name="Takaki Y."/>
            <person name="Nishi S."/>
            <person name="Hori S."/>
            <person name="Arai W."/>
            <person name="Tsubouchi T."/>
            <person name="Morono Y."/>
            <person name="Uchiyama I."/>
            <person name="Ito T."/>
            <person name="Fujiyama A."/>
            <person name="Inagaki F."/>
            <person name="Takami H."/>
        </authorList>
    </citation>
    <scope>NUCLEOTIDE SEQUENCE</scope>
    <source>
        <strain evidence="1">Expedition CK06-06</strain>
    </source>
</reference>
<dbReference type="AlphaFoldDB" id="X0XTZ1"/>